<dbReference type="PANTHER" id="PTHR43719:SF35">
    <property type="entry name" value="HISTIDINE KINASE 2"/>
    <property type="match status" value="1"/>
</dbReference>
<feature type="region of interest" description="Disordered" evidence="4">
    <location>
        <begin position="1"/>
        <end position="22"/>
    </location>
</feature>
<evidence type="ECO:0000256" key="4">
    <source>
        <dbReference type="SAM" id="MobiDB-lite"/>
    </source>
</evidence>
<dbReference type="InterPro" id="IPR003594">
    <property type="entry name" value="HATPase_dom"/>
</dbReference>
<dbReference type="InterPro" id="IPR056839">
    <property type="entry name" value="Receiver_AHK4/CRE1_1st"/>
</dbReference>
<organism evidence="7 8">
    <name type="scientific">Trapa natans</name>
    <name type="common">Water chestnut</name>
    <dbReference type="NCBI Taxonomy" id="22666"/>
    <lineage>
        <taxon>Eukaryota</taxon>
        <taxon>Viridiplantae</taxon>
        <taxon>Streptophyta</taxon>
        <taxon>Embryophyta</taxon>
        <taxon>Tracheophyta</taxon>
        <taxon>Spermatophyta</taxon>
        <taxon>Magnoliopsida</taxon>
        <taxon>eudicotyledons</taxon>
        <taxon>Gunneridae</taxon>
        <taxon>Pentapetalae</taxon>
        <taxon>rosids</taxon>
        <taxon>malvids</taxon>
        <taxon>Myrtales</taxon>
        <taxon>Lythraceae</taxon>
        <taxon>Trapa</taxon>
    </lineage>
</organism>
<feature type="compositionally biased region" description="Polar residues" evidence="4">
    <location>
        <begin position="1"/>
        <end position="14"/>
    </location>
</feature>
<evidence type="ECO:0000313" key="8">
    <source>
        <dbReference type="Proteomes" id="UP001346149"/>
    </source>
</evidence>
<dbReference type="Gene3D" id="3.30.565.10">
    <property type="entry name" value="Histidine kinase-like ATPase, C-terminal domain"/>
    <property type="match status" value="1"/>
</dbReference>
<dbReference type="GO" id="GO:0004673">
    <property type="term" value="F:protein histidine kinase activity"/>
    <property type="evidence" value="ECO:0007669"/>
    <property type="project" value="UniProtKB-EC"/>
</dbReference>
<dbReference type="SMART" id="SM00387">
    <property type="entry name" value="HATPase_c"/>
    <property type="match status" value="1"/>
</dbReference>
<dbReference type="EMBL" id="JAXQNO010000007">
    <property type="protein sequence ID" value="KAK4795113.1"/>
    <property type="molecule type" value="Genomic_DNA"/>
</dbReference>
<evidence type="ECO:0000256" key="1">
    <source>
        <dbReference type="ARBA" id="ARBA00000085"/>
    </source>
</evidence>
<feature type="transmembrane region" description="Helical" evidence="5">
    <location>
        <begin position="41"/>
        <end position="59"/>
    </location>
</feature>
<dbReference type="PANTHER" id="PTHR43719">
    <property type="entry name" value="TWO-COMPONENT HISTIDINE KINASE"/>
    <property type="match status" value="1"/>
</dbReference>
<dbReference type="PRINTS" id="PR00344">
    <property type="entry name" value="BCTRLSENSOR"/>
</dbReference>
<protein>
    <recommendedName>
        <fullName evidence="2">histidine kinase</fullName>
        <ecNumber evidence="2">2.7.13.3</ecNumber>
    </recommendedName>
</protein>
<keyword evidence="5" id="KW-0472">Membrane</keyword>
<evidence type="ECO:0000313" key="7">
    <source>
        <dbReference type="EMBL" id="KAK4795113.1"/>
    </source>
</evidence>
<dbReference type="SUPFAM" id="SSF55874">
    <property type="entry name" value="ATPase domain of HSP90 chaperone/DNA topoisomerase II/histidine kinase"/>
    <property type="match status" value="1"/>
</dbReference>
<accession>A0AAN7MDY5</accession>
<dbReference type="InterPro" id="IPR050956">
    <property type="entry name" value="2C_system_His_kinase"/>
</dbReference>
<evidence type="ECO:0000256" key="5">
    <source>
        <dbReference type="SAM" id="Phobius"/>
    </source>
</evidence>
<feature type="domain" description="Histidine kinase" evidence="6">
    <location>
        <begin position="428"/>
        <end position="503"/>
    </location>
</feature>
<sequence>MPPNCQLSSSNGKLSPNLKFNKKAKEPPNVPIRLRRWRRKLFHLWLVLIVTISIVWFLVDFSGRPLAREMKSAEICEEVQMEHLNASQHKLHGLPPALSKWNQVQCSDKDDLQKQLVSIMDIELVDEYPHPNEGFVHKYGPLKPHVSQYKFWNPGKESTPRNSVLCENLSILLIVSFLYKVTSGLTDEGNCGHCKTSLSFCLVKRGWWAVILVILSFKFSILYFKRWNKQKQNKAVQLEPVIQSQRQSSLLQQRWQQQPPGPPKGAGKWRKTLLKIVILFGIMISISLFWYWNEIISFRREEMLGNMCEERARMLQDQFNVSMNHVHALAILVSTFHHEKKPSAIDQFTRRGHIFVSVHLAEEVQSHSGVRDKVLCHSLRSVKGISQRSCDTLSGYPVADRSKSWEKFKSFSGTSCYCRNDETGPVEVLVTVEDTGVGIPLDAQGQIFTPFMQADSSTSRTYGGTGIGLSISKCLVDLMHGEIGFVSEPSLGSTFSFMIPFTKKGTHLPNVTLHDCDPLVSEFQGLRALVIDYRVIRAEVTRYHLSRLGIYVDIAQNFNSASTFLSRSGQKSQQSRYTMFLIHKDVWEAEGPSEFNRLLREPQKMSKDEIFVNSPKIFLFATFIDPTERIKFKSDGFVHNMLVMPLRPRSPRKRQEETWI</sequence>
<keyword evidence="8" id="KW-1185">Reference proteome</keyword>
<keyword evidence="5" id="KW-1133">Transmembrane helix</keyword>
<dbReference type="AlphaFoldDB" id="A0AAN7MDY5"/>
<dbReference type="GO" id="GO:0005634">
    <property type="term" value="C:nucleus"/>
    <property type="evidence" value="ECO:0007669"/>
    <property type="project" value="TreeGrafter"/>
</dbReference>
<comment type="catalytic activity">
    <reaction evidence="1">
        <text>ATP + protein L-histidine = ADP + protein N-phospho-L-histidine.</text>
        <dbReference type="EC" id="2.7.13.3"/>
    </reaction>
</comment>
<dbReference type="EC" id="2.7.13.3" evidence="2"/>
<comment type="caution">
    <text evidence="7">The sequence shown here is derived from an EMBL/GenBank/DDBJ whole genome shotgun (WGS) entry which is preliminary data.</text>
</comment>
<feature type="transmembrane region" description="Helical" evidence="5">
    <location>
        <begin position="273"/>
        <end position="292"/>
    </location>
</feature>
<gene>
    <name evidence="7" type="ORF">SAY86_013107</name>
</gene>
<dbReference type="PROSITE" id="PS50109">
    <property type="entry name" value="HIS_KIN"/>
    <property type="match status" value="1"/>
</dbReference>
<dbReference type="Pfam" id="PF02518">
    <property type="entry name" value="HATPase_c"/>
    <property type="match status" value="1"/>
</dbReference>
<keyword evidence="3" id="KW-0597">Phosphoprotein</keyword>
<dbReference type="Proteomes" id="UP001346149">
    <property type="component" value="Unassembled WGS sequence"/>
</dbReference>
<feature type="transmembrane region" description="Helical" evidence="5">
    <location>
        <begin position="206"/>
        <end position="224"/>
    </location>
</feature>
<dbReference type="CDD" id="cd16922">
    <property type="entry name" value="HATPase_EvgS-ArcB-TorS-like"/>
    <property type="match status" value="1"/>
</dbReference>
<evidence type="ECO:0000259" key="6">
    <source>
        <dbReference type="PROSITE" id="PS50109"/>
    </source>
</evidence>
<reference evidence="7 8" key="1">
    <citation type="journal article" date="2023" name="Hortic Res">
        <title>Pangenome of water caltrop reveals structural variations and asymmetric subgenome divergence after allopolyploidization.</title>
        <authorList>
            <person name="Zhang X."/>
            <person name="Chen Y."/>
            <person name="Wang L."/>
            <person name="Yuan Y."/>
            <person name="Fang M."/>
            <person name="Shi L."/>
            <person name="Lu R."/>
            <person name="Comes H.P."/>
            <person name="Ma Y."/>
            <person name="Chen Y."/>
            <person name="Huang G."/>
            <person name="Zhou Y."/>
            <person name="Zheng Z."/>
            <person name="Qiu Y."/>
        </authorList>
    </citation>
    <scope>NUCLEOTIDE SEQUENCE [LARGE SCALE GENOMIC DNA]</scope>
    <source>
        <strain evidence="7">F231</strain>
    </source>
</reference>
<dbReference type="Gene3D" id="6.10.250.1190">
    <property type="match status" value="1"/>
</dbReference>
<name>A0AAN7MDY5_TRANT</name>
<dbReference type="InterPro" id="IPR005467">
    <property type="entry name" value="His_kinase_dom"/>
</dbReference>
<proteinExistence type="predicted"/>
<dbReference type="InterPro" id="IPR004358">
    <property type="entry name" value="Sig_transdc_His_kin-like_C"/>
</dbReference>
<dbReference type="InterPro" id="IPR036890">
    <property type="entry name" value="HATPase_C_sf"/>
</dbReference>
<keyword evidence="5" id="KW-0812">Transmembrane</keyword>
<dbReference type="Pfam" id="PF24896">
    <property type="entry name" value="Receiver_CRE1"/>
    <property type="match status" value="1"/>
</dbReference>
<evidence type="ECO:0000256" key="3">
    <source>
        <dbReference type="ARBA" id="ARBA00022553"/>
    </source>
</evidence>
<evidence type="ECO:0000256" key="2">
    <source>
        <dbReference type="ARBA" id="ARBA00012438"/>
    </source>
</evidence>